<keyword evidence="4 6" id="KW-1133">Transmembrane helix</keyword>
<evidence type="ECO:0000256" key="3">
    <source>
        <dbReference type="ARBA" id="ARBA00022692"/>
    </source>
</evidence>
<comment type="subcellular location">
    <subcellularLocation>
        <location evidence="1">Membrane</location>
        <topology evidence="1">Multi-pass membrane protein</topology>
    </subcellularLocation>
</comment>
<feature type="transmembrane region" description="Helical" evidence="6">
    <location>
        <begin position="90"/>
        <end position="114"/>
    </location>
</feature>
<dbReference type="EMBL" id="QKKF02023800">
    <property type="protein sequence ID" value="RZF37600.1"/>
    <property type="molecule type" value="Genomic_DNA"/>
</dbReference>
<dbReference type="SMR" id="A0A482WX20"/>
<keyword evidence="5 6" id="KW-0472">Membrane</keyword>
<dbReference type="AlphaFoldDB" id="A0A482WX20"/>
<evidence type="ECO:0000256" key="5">
    <source>
        <dbReference type="ARBA" id="ARBA00023136"/>
    </source>
</evidence>
<dbReference type="PANTHER" id="PTHR19282">
    <property type="entry name" value="TETRASPANIN"/>
    <property type="match status" value="1"/>
</dbReference>
<feature type="transmembrane region" description="Helical" evidence="6">
    <location>
        <begin position="12"/>
        <end position="36"/>
    </location>
</feature>
<evidence type="ECO:0000256" key="2">
    <source>
        <dbReference type="ARBA" id="ARBA00006840"/>
    </source>
</evidence>
<evidence type="ECO:0000256" key="1">
    <source>
        <dbReference type="ARBA" id="ARBA00004141"/>
    </source>
</evidence>
<organism evidence="7 8">
    <name type="scientific">Laodelphax striatellus</name>
    <name type="common">Small brown planthopper</name>
    <name type="synonym">Delphax striatella</name>
    <dbReference type="NCBI Taxonomy" id="195883"/>
    <lineage>
        <taxon>Eukaryota</taxon>
        <taxon>Metazoa</taxon>
        <taxon>Ecdysozoa</taxon>
        <taxon>Arthropoda</taxon>
        <taxon>Hexapoda</taxon>
        <taxon>Insecta</taxon>
        <taxon>Pterygota</taxon>
        <taxon>Neoptera</taxon>
        <taxon>Paraneoptera</taxon>
        <taxon>Hemiptera</taxon>
        <taxon>Auchenorrhyncha</taxon>
        <taxon>Fulgoroidea</taxon>
        <taxon>Delphacidae</taxon>
        <taxon>Criomorphinae</taxon>
        <taxon>Laodelphax</taxon>
    </lineage>
</organism>
<dbReference type="InterPro" id="IPR000301">
    <property type="entry name" value="Tetraspanin_animals"/>
</dbReference>
<dbReference type="InterPro" id="IPR018499">
    <property type="entry name" value="Tetraspanin/Peripherin"/>
</dbReference>
<dbReference type="Proteomes" id="UP000291343">
    <property type="component" value="Unassembled WGS sequence"/>
</dbReference>
<name>A0A482WX20_LAOST</name>
<dbReference type="GO" id="GO:0005886">
    <property type="term" value="C:plasma membrane"/>
    <property type="evidence" value="ECO:0007669"/>
    <property type="project" value="TreeGrafter"/>
</dbReference>
<dbReference type="STRING" id="195883.A0A482WX20"/>
<dbReference type="OrthoDB" id="5870230at2759"/>
<accession>A0A482WX20</accession>
<sequence length="231" mass="25654">MGCSQSLLVKCALLAANFLFMVMGLVLMGCAMDILFDIERMLISRAVISSTAMPQPLYYYIALSLIAIGLFISSLSVLGCWATHCKNSCFIGLFMFLLVVMLVMEIVGCILMAVCPQMLGAHIVEEEILDNWQRNYGVPGREQFTAAVDLVQTKGCLTHLQEWLSHELSTGILTTLLVVSLQLLLLLFAILMCVKSVQQSNSTVKPSLSSLMMTSQQHKQNTIKRNFNYNN</sequence>
<evidence type="ECO:0000256" key="4">
    <source>
        <dbReference type="ARBA" id="ARBA00022989"/>
    </source>
</evidence>
<keyword evidence="3 6" id="KW-0812">Transmembrane</keyword>
<evidence type="ECO:0000256" key="6">
    <source>
        <dbReference type="SAM" id="Phobius"/>
    </source>
</evidence>
<evidence type="ECO:0000313" key="8">
    <source>
        <dbReference type="Proteomes" id="UP000291343"/>
    </source>
</evidence>
<dbReference type="PRINTS" id="PR00259">
    <property type="entry name" value="TMFOUR"/>
</dbReference>
<comment type="caution">
    <text evidence="7">The sequence shown here is derived from an EMBL/GenBank/DDBJ whole genome shotgun (WGS) entry which is preliminary data.</text>
</comment>
<dbReference type="PIRSF" id="PIRSF002419">
    <property type="entry name" value="Tetraspanin"/>
    <property type="match status" value="1"/>
</dbReference>
<evidence type="ECO:0000313" key="7">
    <source>
        <dbReference type="EMBL" id="RZF37600.1"/>
    </source>
</evidence>
<gene>
    <name evidence="7" type="ORF">LSTR_LSTR003165</name>
</gene>
<evidence type="ECO:0008006" key="9">
    <source>
        <dbReference type="Google" id="ProtNLM"/>
    </source>
</evidence>
<dbReference type="PANTHER" id="PTHR19282:SF428">
    <property type="entry name" value="TETRASPANIN 68C, ISOFORM A"/>
    <property type="match status" value="1"/>
</dbReference>
<dbReference type="InParanoid" id="A0A482WX20"/>
<reference evidence="7 8" key="1">
    <citation type="journal article" date="2017" name="Gigascience">
        <title>Genome sequence of the small brown planthopper, Laodelphax striatellus.</title>
        <authorList>
            <person name="Zhu J."/>
            <person name="Jiang F."/>
            <person name="Wang X."/>
            <person name="Yang P."/>
            <person name="Bao Y."/>
            <person name="Zhao W."/>
            <person name="Wang W."/>
            <person name="Lu H."/>
            <person name="Wang Q."/>
            <person name="Cui N."/>
            <person name="Li J."/>
            <person name="Chen X."/>
            <person name="Luo L."/>
            <person name="Yu J."/>
            <person name="Kang L."/>
            <person name="Cui F."/>
        </authorList>
    </citation>
    <scope>NUCLEOTIDE SEQUENCE [LARGE SCALE GENOMIC DNA]</scope>
    <source>
        <strain evidence="7">Lst14</strain>
    </source>
</reference>
<dbReference type="Pfam" id="PF00335">
    <property type="entry name" value="Tetraspanin"/>
    <property type="match status" value="1"/>
</dbReference>
<comment type="similarity">
    <text evidence="2">Belongs to the tetraspanin (TM4SF) family.</text>
</comment>
<feature type="transmembrane region" description="Helical" evidence="6">
    <location>
        <begin position="56"/>
        <end position="78"/>
    </location>
</feature>
<protein>
    <recommendedName>
        <fullName evidence="9">Tetraspanin</fullName>
    </recommendedName>
</protein>
<keyword evidence="8" id="KW-1185">Reference proteome</keyword>
<feature type="transmembrane region" description="Helical" evidence="6">
    <location>
        <begin position="172"/>
        <end position="194"/>
    </location>
</feature>
<proteinExistence type="inferred from homology"/>